<dbReference type="HAMAP" id="MF_01398">
    <property type="entry name" value="ATP_synth_b_bprime"/>
    <property type="match status" value="1"/>
</dbReference>
<dbReference type="InterPro" id="IPR050059">
    <property type="entry name" value="ATP_synthase_B_chain"/>
</dbReference>
<feature type="coiled-coil region" evidence="15">
    <location>
        <begin position="33"/>
        <end position="140"/>
    </location>
</feature>
<dbReference type="GO" id="GO:0046933">
    <property type="term" value="F:proton-transporting ATP synthase activity, rotational mechanism"/>
    <property type="evidence" value="ECO:0007669"/>
    <property type="project" value="UniProtKB-UniRule"/>
</dbReference>
<evidence type="ECO:0000256" key="5">
    <source>
        <dbReference type="ARBA" id="ARBA00022692"/>
    </source>
</evidence>
<gene>
    <name evidence="13" type="primary">atpF</name>
    <name evidence="16" type="ORF">FSCG_00937</name>
</gene>
<evidence type="ECO:0000256" key="14">
    <source>
        <dbReference type="RuleBase" id="RU003848"/>
    </source>
</evidence>
<keyword evidence="10 13" id="KW-0066">ATP synthesis</keyword>
<comment type="caution">
    <text evidence="16">The sequence shown here is derived from an EMBL/GenBank/DDBJ whole genome shotgun (WGS) entry which is preliminary data.</text>
</comment>
<keyword evidence="5 13" id="KW-0812">Transmembrane</keyword>
<evidence type="ECO:0000256" key="12">
    <source>
        <dbReference type="ARBA" id="ARBA00037847"/>
    </source>
</evidence>
<keyword evidence="2 13" id="KW-0813">Transport</keyword>
<dbReference type="PANTHER" id="PTHR33445:SF1">
    <property type="entry name" value="ATP SYNTHASE SUBUNIT B"/>
    <property type="match status" value="1"/>
</dbReference>
<dbReference type="InterPro" id="IPR005864">
    <property type="entry name" value="ATP_synth_F0_bsu_bac"/>
</dbReference>
<dbReference type="NCBIfam" id="TIGR01144">
    <property type="entry name" value="ATP_synt_b"/>
    <property type="match status" value="1"/>
</dbReference>
<comment type="similarity">
    <text evidence="1 13 14">Belongs to the ATPase B chain family.</text>
</comment>
<dbReference type="GO" id="GO:0045259">
    <property type="term" value="C:proton-transporting ATP synthase complex"/>
    <property type="evidence" value="ECO:0007669"/>
    <property type="project" value="UniProtKB-KW"/>
</dbReference>
<keyword evidence="6 13" id="KW-0375">Hydrogen ion transport</keyword>
<evidence type="ECO:0000256" key="8">
    <source>
        <dbReference type="ARBA" id="ARBA00023065"/>
    </source>
</evidence>
<protein>
    <recommendedName>
        <fullName evidence="13">ATP synthase subunit b</fullName>
    </recommendedName>
    <alternativeName>
        <fullName evidence="13">ATP synthase F(0) sector subunit b</fullName>
    </alternativeName>
    <alternativeName>
        <fullName evidence="13">ATPase subunit I</fullName>
    </alternativeName>
    <alternativeName>
        <fullName evidence="13">F-type ATPase subunit b</fullName>
        <shortName evidence="13">F-ATPase subunit b</shortName>
    </alternativeName>
</protein>
<evidence type="ECO:0000256" key="6">
    <source>
        <dbReference type="ARBA" id="ARBA00022781"/>
    </source>
</evidence>
<reference evidence="16 17" key="1">
    <citation type="submission" date="2011-10" db="EMBL/GenBank/DDBJ databases">
        <title>The Genome Sequence of Fusobacterium sp. 4_1_13.</title>
        <authorList>
            <consortium name="The Broad Institute Genome Sequencing Platform"/>
            <person name="Earl A."/>
            <person name="Ward D."/>
            <person name="Feldgarden M."/>
            <person name="Gevers D."/>
            <person name="Strauss J."/>
            <person name="Ambrose C."/>
            <person name="Allen-Vercoe E."/>
            <person name="Young S.K."/>
            <person name="Zeng Q."/>
            <person name="Gargeya S."/>
            <person name="Fitzgerald M."/>
            <person name="Haas B."/>
            <person name="Abouelleil A."/>
            <person name="Alvarado L."/>
            <person name="Arachchi H.M."/>
            <person name="Berlin A."/>
            <person name="Brown A."/>
            <person name="Chapman S.B."/>
            <person name="Chen Z."/>
            <person name="Dunbar C."/>
            <person name="Freedman E."/>
            <person name="Gearin G."/>
            <person name="Goldberg J."/>
            <person name="Griggs A."/>
            <person name="Gujja S."/>
            <person name="Heiman D."/>
            <person name="Howarth C."/>
            <person name="Larson L."/>
            <person name="Lui A."/>
            <person name="MacDonald P.J."/>
            <person name="Montmayeur A."/>
            <person name="Murphy C."/>
            <person name="Neiman D."/>
            <person name="Pearson M."/>
            <person name="Priest M."/>
            <person name="Roberts A."/>
            <person name="Saif S."/>
            <person name="Shea T."/>
            <person name="Shenoy N."/>
            <person name="Sisk P."/>
            <person name="Stolte C."/>
            <person name="Sykes S."/>
            <person name="Wortman J."/>
            <person name="Nusbaum C."/>
            <person name="Birren B."/>
        </authorList>
    </citation>
    <scope>NUCLEOTIDE SEQUENCE [LARGE SCALE GENOMIC DNA]</scope>
    <source>
        <strain evidence="16 17">4_1_13</strain>
    </source>
</reference>
<evidence type="ECO:0000256" key="11">
    <source>
        <dbReference type="ARBA" id="ARBA00025198"/>
    </source>
</evidence>
<keyword evidence="15" id="KW-0175">Coiled coil</keyword>
<dbReference type="CDD" id="cd06503">
    <property type="entry name" value="ATP-synt_Fo_b"/>
    <property type="match status" value="1"/>
</dbReference>
<dbReference type="Pfam" id="PF00430">
    <property type="entry name" value="ATP-synt_B"/>
    <property type="match status" value="1"/>
</dbReference>
<comment type="subcellular location">
    <subcellularLocation>
        <location evidence="13">Cell membrane</location>
        <topology evidence="13">Single-pass membrane protein</topology>
    </subcellularLocation>
    <subcellularLocation>
        <location evidence="12">Endomembrane system</location>
        <topology evidence="12">Single-pass membrane protein</topology>
    </subcellularLocation>
</comment>
<evidence type="ECO:0000256" key="3">
    <source>
        <dbReference type="ARBA" id="ARBA00022475"/>
    </source>
</evidence>
<dbReference type="AlphaFoldDB" id="A0A0M1VUY1"/>
<evidence type="ECO:0000256" key="15">
    <source>
        <dbReference type="SAM" id="Coils"/>
    </source>
</evidence>
<evidence type="ECO:0000256" key="2">
    <source>
        <dbReference type="ARBA" id="ARBA00022448"/>
    </source>
</evidence>
<keyword evidence="3 13" id="KW-1003">Cell membrane</keyword>
<comment type="function">
    <text evidence="11 13">F(1)F(0) ATP synthase produces ATP from ADP in the presence of a proton or sodium gradient. F-type ATPases consist of two structural domains, F(1) containing the extramembraneous catalytic core and F(0) containing the membrane proton channel, linked together by a central stalk and a peripheral stalk. During catalysis, ATP synthesis in the catalytic domain of F(1) is coupled via a rotary mechanism of the central stalk subunits to proton translocation.</text>
</comment>
<sequence>MPIISIDSTFFWQIINFFLLLFIVKKYFKEPISKIINERKQKIEAELVEATKNKKESEQLLKNAEAQINISRKEAIEIVKAAQRKAEEEAHNLIKEARENRENILKTTELEVTKIKNDAKEELGREVKNLAAELAEKIIKEKVDDAQEISLIDKFIAEVGEDK</sequence>
<accession>A0A0M1VUY1</accession>
<dbReference type="GO" id="GO:0012505">
    <property type="term" value="C:endomembrane system"/>
    <property type="evidence" value="ECO:0007669"/>
    <property type="project" value="UniProtKB-SubCell"/>
</dbReference>
<dbReference type="RefSeq" id="WP_005890557.1">
    <property type="nucleotide sequence ID" value="NZ_KQ235737.1"/>
</dbReference>
<evidence type="ECO:0000256" key="7">
    <source>
        <dbReference type="ARBA" id="ARBA00022989"/>
    </source>
</evidence>
<dbReference type="HOGENOM" id="CLU_079215_4_5_0"/>
<evidence type="ECO:0000256" key="10">
    <source>
        <dbReference type="ARBA" id="ARBA00023310"/>
    </source>
</evidence>
<evidence type="ECO:0000256" key="4">
    <source>
        <dbReference type="ARBA" id="ARBA00022547"/>
    </source>
</evidence>
<evidence type="ECO:0000256" key="1">
    <source>
        <dbReference type="ARBA" id="ARBA00005513"/>
    </source>
</evidence>
<evidence type="ECO:0000313" key="16">
    <source>
        <dbReference type="EMBL" id="EEO40224.1"/>
    </source>
</evidence>
<evidence type="ECO:0000256" key="13">
    <source>
        <dbReference type="HAMAP-Rule" id="MF_01398"/>
    </source>
</evidence>
<feature type="transmembrane region" description="Helical" evidence="13">
    <location>
        <begin position="6"/>
        <end position="24"/>
    </location>
</feature>
<dbReference type="GO" id="GO:0005886">
    <property type="term" value="C:plasma membrane"/>
    <property type="evidence" value="ECO:0007669"/>
    <property type="project" value="UniProtKB-SubCell"/>
</dbReference>
<name>A0A0M1VUY1_FUSVC</name>
<organism evidence="16 17">
    <name type="scientific">Fusobacterium vincentii 4_1_13</name>
    <dbReference type="NCBI Taxonomy" id="469606"/>
    <lineage>
        <taxon>Bacteria</taxon>
        <taxon>Fusobacteriati</taxon>
        <taxon>Fusobacteriota</taxon>
        <taxon>Fusobacteriia</taxon>
        <taxon>Fusobacteriales</taxon>
        <taxon>Fusobacteriaceae</taxon>
        <taxon>Fusobacterium</taxon>
    </lineage>
</organism>
<comment type="subunit">
    <text evidence="13">F-type ATPases have 2 components, F(1) - the catalytic core - and F(0) - the membrane proton channel. F(1) has five subunits: alpha(3), beta(3), gamma(1), delta(1), epsilon(1). F(0) has three main subunits: a(1), b(2) and c(10-14). The alpha and beta chains form an alternating ring which encloses part of the gamma chain. F(1) is attached to F(0) by a central stalk formed by the gamma and epsilon chains, while a peripheral stalk is formed by the delta and b chains.</text>
</comment>
<keyword evidence="7 13" id="KW-1133">Transmembrane helix</keyword>
<dbReference type="eggNOG" id="COG0711">
    <property type="taxonomic scope" value="Bacteria"/>
</dbReference>
<dbReference type="GO" id="GO:0046961">
    <property type="term" value="F:proton-transporting ATPase activity, rotational mechanism"/>
    <property type="evidence" value="ECO:0007669"/>
    <property type="project" value="TreeGrafter"/>
</dbReference>
<comment type="function">
    <text evidence="13">Component of the F(0) channel, it forms part of the peripheral stalk, linking F(1) to F(0).</text>
</comment>
<proteinExistence type="inferred from homology"/>
<keyword evidence="4 13" id="KW-0138">CF(0)</keyword>
<evidence type="ECO:0000256" key="9">
    <source>
        <dbReference type="ARBA" id="ARBA00023136"/>
    </source>
</evidence>
<keyword evidence="9 13" id="KW-0472">Membrane</keyword>
<dbReference type="PANTHER" id="PTHR33445">
    <property type="entry name" value="ATP SYNTHASE SUBUNIT B', CHLOROPLASTIC"/>
    <property type="match status" value="1"/>
</dbReference>
<keyword evidence="8 13" id="KW-0406">Ion transport</keyword>
<dbReference type="EMBL" id="ACDE02000019">
    <property type="protein sequence ID" value="EEO40224.1"/>
    <property type="molecule type" value="Genomic_DNA"/>
</dbReference>
<dbReference type="InterPro" id="IPR002146">
    <property type="entry name" value="ATP_synth_b/b'su_bac/chlpt"/>
</dbReference>
<evidence type="ECO:0000313" key="17">
    <source>
        <dbReference type="Proteomes" id="UP000004925"/>
    </source>
</evidence>
<dbReference type="Proteomes" id="UP000004925">
    <property type="component" value="Unassembled WGS sequence"/>
</dbReference>